<organism evidence="1 2">
    <name type="scientific">Rhodanobacter aciditrophus</name>
    <dbReference type="NCBI Taxonomy" id="1623218"/>
    <lineage>
        <taxon>Bacteria</taxon>
        <taxon>Pseudomonadati</taxon>
        <taxon>Pseudomonadota</taxon>
        <taxon>Gammaproteobacteria</taxon>
        <taxon>Lysobacterales</taxon>
        <taxon>Rhodanobacteraceae</taxon>
        <taxon>Rhodanobacter</taxon>
    </lineage>
</organism>
<dbReference type="Proteomes" id="UP001597059">
    <property type="component" value="Unassembled WGS sequence"/>
</dbReference>
<sequence length="57" mass="6347">MIKLISNLVNLLTFSSSKKVSDREKAIQELNSYTDRELADLGISRFGIQAAVDYGRA</sequence>
<gene>
    <name evidence="1" type="ORF">ACFQ45_03590</name>
</gene>
<evidence type="ECO:0000313" key="1">
    <source>
        <dbReference type="EMBL" id="MFD1382432.1"/>
    </source>
</evidence>
<name>A0ABW4AWW8_9GAMM</name>
<reference evidence="2" key="1">
    <citation type="journal article" date="2019" name="Int. J. Syst. Evol. Microbiol.">
        <title>The Global Catalogue of Microorganisms (GCM) 10K type strain sequencing project: providing services to taxonomists for standard genome sequencing and annotation.</title>
        <authorList>
            <consortium name="The Broad Institute Genomics Platform"/>
            <consortium name="The Broad Institute Genome Sequencing Center for Infectious Disease"/>
            <person name="Wu L."/>
            <person name="Ma J."/>
        </authorList>
    </citation>
    <scope>NUCLEOTIDE SEQUENCE [LARGE SCALE GENOMIC DNA]</scope>
    <source>
        <strain evidence="2">JCM 30774</strain>
    </source>
</reference>
<comment type="caution">
    <text evidence="1">The sequence shown here is derived from an EMBL/GenBank/DDBJ whole genome shotgun (WGS) entry which is preliminary data.</text>
</comment>
<dbReference type="RefSeq" id="WP_377365418.1">
    <property type="nucleotide sequence ID" value="NZ_JBHTMN010000004.1"/>
</dbReference>
<protein>
    <recommendedName>
        <fullName evidence="3">DUF1127 domain-containing protein</fullName>
    </recommendedName>
</protein>
<evidence type="ECO:0000313" key="2">
    <source>
        <dbReference type="Proteomes" id="UP001597059"/>
    </source>
</evidence>
<keyword evidence="2" id="KW-1185">Reference proteome</keyword>
<accession>A0ABW4AWW8</accession>
<dbReference type="EMBL" id="JBHTMN010000004">
    <property type="protein sequence ID" value="MFD1382432.1"/>
    <property type="molecule type" value="Genomic_DNA"/>
</dbReference>
<evidence type="ECO:0008006" key="3">
    <source>
        <dbReference type="Google" id="ProtNLM"/>
    </source>
</evidence>
<proteinExistence type="predicted"/>